<comment type="caution">
    <text evidence="2">The sequence shown here is derived from an EMBL/GenBank/DDBJ whole genome shotgun (WGS) entry which is preliminary data.</text>
</comment>
<reference evidence="2" key="1">
    <citation type="journal article" date="2014" name="Genome Announc.">
        <title>Draft Genome Sequences of Three Alkaliphilic Bacillus Strains, Bacillus wakoensis JCM 9140T, Bacillus akibai JCM 9157T, and Bacillus hemicellulosilyticus JCM 9152T.</title>
        <authorList>
            <person name="Yuki M."/>
            <person name="Oshima K."/>
            <person name="Suda W."/>
            <person name="Oshida Y."/>
            <person name="Kitamura K."/>
            <person name="Iida T."/>
            <person name="Hattori M."/>
            <person name="Ohkuma M."/>
        </authorList>
    </citation>
    <scope>NUCLEOTIDE SEQUENCE [LARGE SCALE GENOMIC DNA]</scope>
    <source>
        <strain evidence="2">JCM 9140</strain>
    </source>
</reference>
<dbReference type="STRING" id="1236970.JCM9140_3844"/>
<dbReference type="RefSeq" id="WP_156314910.1">
    <property type="nucleotide sequence ID" value="NZ_BAUT01000060.1"/>
</dbReference>
<evidence type="ECO:0000313" key="3">
    <source>
        <dbReference type="Proteomes" id="UP000018890"/>
    </source>
</evidence>
<protein>
    <submittedName>
        <fullName evidence="2">Uncharacterized protein</fullName>
    </submittedName>
</protein>
<keyword evidence="1" id="KW-0175">Coiled coil</keyword>
<dbReference type="OrthoDB" id="3078722at2"/>
<keyword evidence="3" id="KW-1185">Reference proteome</keyword>
<sequence>MDKQTEQEKIKRLQECASDAEAELEQKKLMTELALLLERERIEELQSNWGSEEK</sequence>
<evidence type="ECO:0000256" key="1">
    <source>
        <dbReference type="SAM" id="Coils"/>
    </source>
</evidence>
<dbReference type="EMBL" id="BAUT01000060">
    <property type="protein sequence ID" value="GAE27688.1"/>
    <property type="molecule type" value="Genomic_DNA"/>
</dbReference>
<evidence type="ECO:0000313" key="2">
    <source>
        <dbReference type="EMBL" id="GAE27688.1"/>
    </source>
</evidence>
<organism evidence="2 3">
    <name type="scientific">Halalkalibacter wakoensis JCM 9140</name>
    <dbReference type="NCBI Taxonomy" id="1236970"/>
    <lineage>
        <taxon>Bacteria</taxon>
        <taxon>Bacillati</taxon>
        <taxon>Bacillota</taxon>
        <taxon>Bacilli</taxon>
        <taxon>Bacillales</taxon>
        <taxon>Bacillaceae</taxon>
        <taxon>Halalkalibacter</taxon>
    </lineage>
</organism>
<accession>W4Q7K3</accession>
<dbReference type="Proteomes" id="UP000018890">
    <property type="component" value="Unassembled WGS sequence"/>
</dbReference>
<proteinExistence type="predicted"/>
<feature type="coiled-coil region" evidence="1">
    <location>
        <begin position="3"/>
        <end position="30"/>
    </location>
</feature>
<dbReference type="AlphaFoldDB" id="W4Q7K3"/>
<name>W4Q7K3_9BACI</name>
<gene>
    <name evidence="2" type="ORF">JCM9140_3844</name>
</gene>